<dbReference type="Proteomes" id="UP000541426">
    <property type="component" value="Unassembled WGS sequence"/>
</dbReference>
<dbReference type="AlphaFoldDB" id="A0A7W6DK62"/>
<accession>A0A7W6DK62</accession>
<evidence type="ECO:0000313" key="1">
    <source>
        <dbReference type="EMBL" id="MBB3984730.1"/>
    </source>
</evidence>
<dbReference type="RefSeq" id="WP_183963585.1">
    <property type="nucleotide sequence ID" value="NZ_BAABBZ010000014.1"/>
</dbReference>
<keyword evidence="2" id="KW-1185">Reference proteome</keyword>
<evidence type="ECO:0000313" key="2">
    <source>
        <dbReference type="Proteomes" id="UP000541426"/>
    </source>
</evidence>
<protein>
    <submittedName>
        <fullName evidence="1">Uncharacterized protein</fullName>
    </submittedName>
</protein>
<gene>
    <name evidence="1" type="ORF">GGQ68_001046</name>
</gene>
<dbReference type="EMBL" id="JACIEJ010000002">
    <property type="protein sequence ID" value="MBB3984730.1"/>
    <property type="molecule type" value="Genomic_DNA"/>
</dbReference>
<comment type="caution">
    <text evidence="1">The sequence shown here is derived from an EMBL/GenBank/DDBJ whole genome shotgun (WGS) entry which is preliminary data.</text>
</comment>
<reference evidence="1 2" key="1">
    <citation type="submission" date="2020-08" db="EMBL/GenBank/DDBJ databases">
        <title>Genomic Encyclopedia of Type Strains, Phase IV (KMG-IV): sequencing the most valuable type-strain genomes for metagenomic binning, comparative biology and taxonomic classification.</title>
        <authorList>
            <person name="Goeker M."/>
        </authorList>
    </citation>
    <scope>NUCLEOTIDE SEQUENCE [LARGE SCALE GENOMIC DNA]</scope>
    <source>
        <strain evidence="1 2">DSM 102235</strain>
    </source>
</reference>
<sequence length="269" mass="30399">MSDLKPPPRHLEYPDLAVPVRDWWARDYDHVFVVFNPFFTVPGHHPATSVFGPIEMDAASARDAMVQAQVLQAHPDMAPPDFPDTIKTTGQPVRWEAVRQAIGAPDQETFERTVWLWTLDVDRDDRDPQISAALDRHCESMGLYSPEEDLLPAVMEPQLGRYLQALDLDKVTLWSEWRERARSIPTETLLPPHPAQDIPGEKVSAVAASGLILTWAFDDVVGLLAVTDALYQQAQPQDFLECRPLHPDSYADLFNPRDAFDRTPKARSQ</sequence>
<proteinExistence type="predicted"/>
<name>A0A7W6DK62_9RHOB</name>
<organism evidence="1 2">
    <name type="scientific">Sagittula marina</name>
    <dbReference type="NCBI Taxonomy" id="943940"/>
    <lineage>
        <taxon>Bacteria</taxon>
        <taxon>Pseudomonadati</taxon>
        <taxon>Pseudomonadota</taxon>
        <taxon>Alphaproteobacteria</taxon>
        <taxon>Rhodobacterales</taxon>
        <taxon>Roseobacteraceae</taxon>
        <taxon>Sagittula</taxon>
    </lineage>
</organism>